<dbReference type="GO" id="GO:0005829">
    <property type="term" value="C:cytosol"/>
    <property type="evidence" value="ECO:0007669"/>
    <property type="project" value="TreeGrafter"/>
</dbReference>
<dbReference type="PANTHER" id="PTHR11076:SF33">
    <property type="entry name" value="DNA POLYMERASE KAPPA"/>
    <property type="match status" value="1"/>
</dbReference>
<dbReference type="SUPFAM" id="SSF56672">
    <property type="entry name" value="DNA/RNA polymerases"/>
    <property type="match status" value="1"/>
</dbReference>
<keyword evidence="4" id="KW-1185">Reference proteome</keyword>
<protein>
    <recommendedName>
        <fullName evidence="2">UmuC domain-containing protein</fullName>
    </recommendedName>
</protein>
<feature type="domain" description="UmuC" evidence="2">
    <location>
        <begin position="13"/>
        <end position="85"/>
    </location>
</feature>
<gene>
    <name evidence="3" type="ORF">F2Q65_14920</name>
</gene>
<dbReference type="Proteomes" id="UP000322981">
    <property type="component" value="Unassembled WGS sequence"/>
</dbReference>
<dbReference type="InterPro" id="IPR050116">
    <property type="entry name" value="DNA_polymerase-Y"/>
</dbReference>
<sequence length="94" mass="10124">MPRQLMHIDLDAFYAAVEQPGRPVVEPVSIDEAYLDCSGLERLIGPPEVIGRRAKAVIREAVGLTASVGLGPNRLIAKLASDRQRAYMGVGPGR</sequence>
<dbReference type="Gene3D" id="3.30.70.270">
    <property type="match status" value="1"/>
</dbReference>
<dbReference type="PANTHER" id="PTHR11076">
    <property type="entry name" value="DNA REPAIR POLYMERASE UMUC / TRANSFERASE FAMILY MEMBER"/>
    <property type="match status" value="1"/>
</dbReference>
<dbReference type="GO" id="GO:0009432">
    <property type="term" value="P:SOS response"/>
    <property type="evidence" value="ECO:0007669"/>
    <property type="project" value="TreeGrafter"/>
</dbReference>
<evidence type="ECO:0000256" key="1">
    <source>
        <dbReference type="ARBA" id="ARBA00010945"/>
    </source>
</evidence>
<comment type="similarity">
    <text evidence="1">Belongs to the DNA polymerase type-Y family.</text>
</comment>
<dbReference type="PROSITE" id="PS50173">
    <property type="entry name" value="UMUC"/>
    <property type="match status" value="1"/>
</dbReference>
<name>A0A5M8FG95_9GAMM</name>
<dbReference type="GO" id="GO:0042276">
    <property type="term" value="P:error-prone translesion synthesis"/>
    <property type="evidence" value="ECO:0007669"/>
    <property type="project" value="TreeGrafter"/>
</dbReference>
<dbReference type="InterPro" id="IPR001126">
    <property type="entry name" value="UmuC"/>
</dbReference>
<dbReference type="InterPro" id="IPR043128">
    <property type="entry name" value="Rev_trsase/Diguanyl_cyclase"/>
</dbReference>
<dbReference type="InterPro" id="IPR043502">
    <property type="entry name" value="DNA/RNA_pol_sf"/>
</dbReference>
<dbReference type="GO" id="GO:0006281">
    <property type="term" value="P:DNA repair"/>
    <property type="evidence" value="ECO:0007669"/>
    <property type="project" value="InterPro"/>
</dbReference>
<accession>A0A5M8FG95</accession>
<dbReference type="OrthoDB" id="9808813at2"/>
<evidence type="ECO:0000313" key="3">
    <source>
        <dbReference type="EMBL" id="KAA6183729.1"/>
    </source>
</evidence>
<dbReference type="AlphaFoldDB" id="A0A5M8FG95"/>
<evidence type="ECO:0000313" key="4">
    <source>
        <dbReference type="Proteomes" id="UP000322981"/>
    </source>
</evidence>
<proteinExistence type="inferred from homology"/>
<organism evidence="3 4">
    <name type="scientific">Thiohalocapsa marina</name>
    <dbReference type="NCBI Taxonomy" id="424902"/>
    <lineage>
        <taxon>Bacteria</taxon>
        <taxon>Pseudomonadati</taxon>
        <taxon>Pseudomonadota</taxon>
        <taxon>Gammaproteobacteria</taxon>
        <taxon>Chromatiales</taxon>
        <taxon>Chromatiaceae</taxon>
        <taxon>Thiohalocapsa</taxon>
    </lineage>
</organism>
<comment type="caution">
    <text evidence="3">The sequence shown here is derived from an EMBL/GenBank/DDBJ whole genome shotgun (WGS) entry which is preliminary data.</text>
</comment>
<dbReference type="Pfam" id="PF00817">
    <property type="entry name" value="IMS"/>
    <property type="match status" value="1"/>
</dbReference>
<dbReference type="GO" id="GO:0003887">
    <property type="term" value="F:DNA-directed DNA polymerase activity"/>
    <property type="evidence" value="ECO:0007669"/>
    <property type="project" value="TreeGrafter"/>
</dbReference>
<reference evidence="3 4" key="1">
    <citation type="submission" date="2019-09" db="EMBL/GenBank/DDBJ databases">
        <title>Whole-genome sequence of the purple sulfur bacterium Thiohalocapsa marina DSM 19078.</title>
        <authorList>
            <person name="Kyndt J.A."/>
            <person name="Meyer T.E."/>
        </authorList>
    </citation>
    <scope>NUCLEOTIDE SEQUENCE [LARGE SCALE GENOMIC DNA]</scope>
    <source>
        <strain evidence="3 4">DSM 19078</strain>
    </source>
</reference>
<dbReference type="EMBL" id="VWXX01000029">
    <property type="protein sequence ID" value="KAA6183729.1"/>
    <property type="molecule type" value="Genomic_DNA"/>
</dbReference>
<evidence type="ECO:0000259" key="2">
    <source>
        <dbReference type="PROSITE" id="PS50173"/>
    </source>
</evidence>